<organism evidence="2 3">
    <name type="scientific">Botrytis elliptica</name>
    <dbReference type="NCBI Taxonomy" id="278938"/>
    <lineage>
        <taxon>Eukaryota</taxon>
        <taxon>Fungi</taxon>
        <taxon>Dikarya</taxon>
        <taxon>Ascomycota</taxon>
        <taxon>Pezizomycotina</taxon>
        <taxon>Leotiomycetes</taxon>
        <taxon>Helotiales</taxon>
        <taxon>Sclerotiniaceae</taxon>
        <taxon>Botrytis</taxon>
    </lineage>
</organism>
<comment type="caution">
    <text evidence="2">The sequence shown here is derived from an EMBL/GenBank/DDBJ whole genome shotgun (WGS) entry which is preliminary data.</text>
</comment>
<feature type="transmembrane region" description="Helical" evidence="1">
    <location>
        <begin position="63"/>
        <end position="80"/>
    </location>
</feature>
<accession>A0A4Z1JNN0</accession>
<dbReference type="AlphaFoldDB" id="A0A4Z1JNN0"/>
<evidence type="ECO:0000313" key="2">
    <source>
        <dbReference type="EMBL" id="TGO75225.1"/>
    </source>
</evidence>
<keyword evidence="1" id="KW-0472">Membrane</keyword>
<protein>
    <submittedName>
        <fullName evidence="2">Uncharacterized protein</fullName>
    </submittedName>
</protein>
<dbReference type="Proteomes" id="UP000297229">
    <property type="component" value="Unassembled WGS sequence"/>
</dbReference>
<evidence type="ECO:0000256" key="1">
    <source>
        <dbReference type="SAM" id="Phobius"/>
    </source>
</evidence>
<keyword evidence="1" id="KW-0812">Transmembrane</keyword>
<keyword evidence="1" id="KW-1133">Transmembrane helix</keyword>
<sequence>MTFWAFRSAENFLSLSWWATSKWSLGTDLQPASLCCQCFSSALLVLDLVSLFSYRLREAEFDFAKFNSLVAVLALVRIVYIDHEMKKEDPKWKEGPGEVASLILAFFDIFLIALVMIRLRATEAQAKREMKKRERSAIDRRSTTLRAG</sequence>
<feature type="transmembrane region" description="Helical" evidence="1">
    <location>
        <begin position="100"/>
        <end position="121"/>
    </location>
</feature>
<proteinExistence type="predicted"/>
<dbReference type="EMBL" id="PQXM01000225">
    <property type="protein sequence ID" value="TGO75225.1"/>
    <property type="molecule type" value="Genomic_DNA"/>
</dbReference>
<name>A0A4Z1JNN0_9HELO</name>
<gene>
    <name evidence="2" type="ORF">BELL_0226g00020</name>
</gene>
<keyword evidence="3" id="KW-1185">Reference proteome</keyword>
<reference evidence="2 3" key="1">
    <citation type="submission" date="2017-12" db="EMBL/GenBank/DDBJ databases">
        <title>Comparative genomics of Botrytis spp.</title>
        <authorList>
            <person name="Valero-Jimenez C.A."/>
            <person name="Tapia P."/>
            <person name="Veloso J."/>
            <person name="Silva-Moreno E."/>
            <person name="Staats M."/>
            <person name="Valdes J.H."/>
            <person name="Van Kan J.A.L."/>
        </authorList>
    </citation>
    <scope>NUCLEOTIDE SEQUENCE [LARGE SCALE GENOMIC DNA]</scope>
    <source>
        <strain evidence="2 3">Be9601</strain>
    </source>
</reference>
<evidence type="ECO:0000313" key="3">
    <source>
        <dbReference type="Proteomes" id="UP000297229"/>
    </source>
</evidence>